<proteinExistence type="predicted"/>
<dbReference type="EMBL" id="JBIGHY010000005">
    <property type="protein sequence ID" value="MFG6415206.1"/>
    <property type="molecule type" value="Genomic_DNA"/>
</dbReference>
<evidence type="ECO:0000313" key="3">
    <source>
        <dbReference type="Proteomes" id="UP001606300"/>
    </source>
</evidence>
<dbReference type="RefSeq" id="WP_394471275.1">
    <property type="nucleotide sequence ID" value="NZ_JBIGHY010000005.1"/>
</dbReference>
<comment type="caution">
    <text evidence="2">The sequence shown here is derived from an EMBL/GenBank/DDBJ whole genome shotgun (WGS) entry which is preliminary data.</text>
</comment>
<reference evidence="2 3" key="1">
    <citation type="submission" date="2024-09" db="EMBL/GenBank/DDBJ databases">
        <title>Novel species of the genus Pelomonas and Roseateles isolated from streams.</title>
        <authorList>
            <person name="Lu H."/>
        </authorList>
    </citation>
    <scope>NUCLEOTIDE SEQUENCE [LARGE SCALE GENOMIC DNA]</scope>
    <source>
        <strain evidence="2 3">DC23W</strain>
    </source>
</reference>
<keyword evidence="3" id="KW-1185">Reference proteome</keyword>
<organism evidence="2 3">
    <name type="scientific">Pelomonas dachongensis</name>
    <dbReference type="NCBI Taxonomy" id="3299029"/>
    <lineage>
        <taxon>Bacteria</taxon>
        <taxon>Pseudomonadati</taxon>
        <taxon>Pseudomonadota</taxon>
        <taxon>Betaproteobacteria</taxon>
        <taxon>Burkholderiales</taxon>
        <taxon>Sphaerotilaceae</taxon>
        <taxon>Roseateles</taxon>
    </lineage>
</organism>
<gene>
    <name evidence="2" type="ORF">ACG02S_15020</name>
</gene>
<feature type="chain" id="PRO_5046637831" evidence="1">
    <location>
        <begin position="22"/>
        <end position="259"/>
    </location>
</feature>
<dbReference type="InterPro" id="IPR013424">
    <property type="entry name" value="Ice-binding_C"/>
</dbReference>
<feature type="signal peptide" evidence="1">
    <location>
        <begin position="1"/>
        <end position="21"/>
    </location>
</feature>
<evidence type="ECO:0000313" key="2">
    <source>
        <dbReference type="EMBL" id="MFG6415206.1"/>
    </source>
</evidence>
<evidence type="ECO:0000256" key="1">
    <source>
        <dbReference type="SAM" id="SignalP"/>
    </source>
</evidence>
<dbReference type="NCBIfam" id="TIGR02595">
    <property type="entry name" value="PEP_CTERM"/>
    <property type="match status" value="1"/>
</dbReference>
<dbReference type="Proteomes" id="UP001606300">
    <property type="component" value="Unassembled WGS sequence"/>
</dbReference>
<keyword evidence="1" id="KW-0732">Signal</keyword>
<sequence>MKSRITHLVAALALACAGAHAAPTAEVGYGALWGTTVNFNSLAPGAFDSVVIDGLLSSGGVQFGERFAGQELAIAKVPRAGFAAQDWFDDLSFGGPTAGLTLLAGEAGANLGAYHYGDADGAALFGIGPQNSDGSDPTGSGAISARFATPVYALGLQLRDADAGAMLLNLYRLDGSLIEAVDLGGRNDGFYAFARTGGVADIAGFTLTNRDAYYGVSIDNLLLAPSAAVAAVPEPASLALLLTGLGAMWAAARRRPARR</sequence>
<dbReference type="PROSITE" id="PS51257">
    <property type="entry name" value="PROKAR_LIPOPROTEIN"/>
    <property type="match status" value="1"/>
</dbReference>
<name>A0ABW7EP48_9BURK</name>
<protein>
    <submittedName>
        <fullName evidence="2">PEP-CTERM sorting domain-containing protein</fullName>
    </submittedName>
</protein>
<accession>A0ABW7EP48</accession>